<accession>A0ABU7AX85</accession>
<sequence>MREFESLGHEQNRNIMNTSTITYYYSDNKCLKVLVKKYFPLTGMKTRNKMEKLNHSVFKVEHVERELEKCTKETQRKRMVDAIMNLTPPCLEASLNEDDFSPPIRSSTSPEPSVSLHASTTPPVNPLENVQLSIPWKWKVKMKISEEN</sequence>
<name>A0ABU7AX85_9TELE</name>
<reference evidence="2 3" key="1">
    <citation type="submission" date="2021-07" db="EMBL/GenBank/DDBJ databases">
        <authorList>
            <person name="Palmer J.M."/>
        </authorList>
    </citation>
    <scope>NUCLEOTIDE SEQUENCE [LARGE SCALE GENOMIC DNA]</scope>
    <source>
        <strain evidence="2 3">AT_MEX2019</strain>
        <tissue evidence="2">Muscle</tissue>
    </source>
</reference>
<dbReference type="Proteomes" id="UP001345963">
    <property type="component" value="Unassembled WGS sequence"/>
</dbReference>
<feature type="region of interest" description="Disordered" evidence="1">
    <location>
        <begin position="94"/>
        <end position="124"/>
    </location>
</feature>
<organism evidence="2 3">
    <name type="scientific">Ataeniobius toweri</name>
    <dbReference type="NCBI Taxonomy" id="208326"/>
    <lineage>
        <taxon>Eukaryota</taxon>
        <taxon>Metazoa</taxon>
        <taxon>Chordata</taxon>
        <taxon>Craniata</taxon>
        <taxon>Vertebrata</taxon>
        <taxon>Euteleostomi</taxon>
        <taxon>Actinopterygii</taxon>
        <taxon>Neopterygii</taxon>
        <taxon>Teleostei</taxon>
        <taxon>Neoteleostei</taxon>
        <taxon>Acanthomorphata</taxon>
        <taxon>Ovalentaria</taxon>
        <taxon>Atherinomorphae</taxon>
        <taxon>Cyprinodontiformes</taxon>
        <taxon>Goodeidae</taxon>
        <taxon>Ataeniobius</taxon>
    </lineage>
</organism>
<feature type="compositionally biased region" description="Polar residues" evidence="1">
    <location>
        <begin position="104"/>
        <end position="124"/>
    </location>
</feature>
<proteinExistence type="predicted"/>
<gene>
    <name evidence="2" type="ORF">ATANTOWER_032378</name>
</gene>
<dbReference type="EMBL" id="JAHUTI010030452">
    <property type="protein sequence ID" value="MED6242050.1"/>
    <property type="molecule type" value="Genomic_DNA"/>
</dbReference>
<keyword evidence="3" id="KW-1185">Reference proteome</keyword>
<comment type="caution">
    <text evidence="2">The sequence shown here is derived from an EMBL/GenBank/DDBJ whole genome shotgun (WGS) entry which is preliminary data.</text>
</comment>
<evidence type="ECO:0000313" key="3">
    <source>
        <dbReference type="Proteomes" id="UP001345963"/>
    </source>
</evidence>
<evidence type="ECO:0000313" key="2">
    <source>
        <dbReference type="EMBL" id="MED6242050.1"/>
    </source>
</evidence>
<evidence type="ECO:0000256" key="1">
    <source>
        <dbReference type="SAM" id="MobiDB-lite"/>
    </source>
</evidence>
<protein>
    <submittedName>
        <fullName evidence="2">Uncharacterized protein</fullName>
    </submittedName>
</protein>